<evidence type="ECO:0000313" key="3">
    <source>
        <dbReference type="EMBL" id="RST31729.1"/>
    </source>
</evidence>
<dbReference type="CDD" id="cd00060">
    <property type="entry name" value="FHA"/>
    <property type="match status" value="1"/>
</dbReference>
<dbReference type="SUPFAM" id="SSF52200">
    <property type="entry name" value="Toll/Interleukin receptor TIR domain"/>
    <property type="match status" value="1"/>
</dbReference>
<dbReference type="Pfam" id="PF13676">
    <property type="entry name" value="TIR_2"/>
    <property type="match status" value="1"/>
</dbReference>
<dbReference type="GO" id="GO:0007165">
    <property type="term" value="P:signal transduction"/>
    <property type="evidence" value="ECO:0007669"/>
    <property type="project" value="InterPro"/>
</dbReference>
<evidence type="ECO:0000259" key="2">
    <source>
        <dbReference type="PROSITE" id="PS50104"/>
    </source>
</evidence>
<dbReference type="OrthoDB" id="105971at2"/>
<reference evidence="3 4" key="1">
    <citation type="submission" date="2018-12" db="EMBL/GenBank/DDBJ databases">
        <title>Sphingomonas sp. HMF7854 Genome sequencing and assembly.</title>
        <authorList>
            <person name="Cha I."/>
            <person name="Kang H."/>
            <person name="Kim H."/>
            <person name="Kang J."/>
            <person name="Joh K."/>
        </authorList>
    </citation>
    <scope>NUCLEOTIDE SEQUENCE [LARGE SCALE GENOMIC DNA]</scope>
    <source>
        <strain evidence="3 4">HMF7854</strain>
    </source>
</reference>
<proteinExistence type="predicted"/>
<dbReference type="Pfam" id="PF00498">
    <property type="entry name" value="FHA"/>
    <property type="match status" value="1"/>
</dbReference>
<dbReference type="EMBL" id="RWJF01000001">
    <property type="protein sequence ID" value="RST31729.1"/>
    <property type="molecule type" value="Genomic_DNA"/>
</dbReference>
<dbReference type="SUPFAM" id="SSF49879">
    <property type="entry name" value="SMAD/FHA domain"/>
    <property type="match status" value="1"/>
</dbReference>
<protein>
    <submittedName>
        <fullName evidence="3">TIR domain-containing protein</fullName>
    </submittedName>
</protein>
<dbReference type="PANTHER" id="PTHR23308">
    <property type="entry name" value="NUCLEAR INHIBITOR OF PROTEIN PHOSPHATASE-1"/>
    <property type="match status" value="1"/>
</dbReference>
<dbReference type="RefSeq" id="WP_126719668.1">
    <property type="nucleotide sequence ID" value="NZ_RWJF01000001.1"/>
</dbReference>
<organism evidence="3 4">
    <name type="scientific">Sphingomonas ginkgonis</name>
    <dbReference type="NCBI Taxonomy" id="2315330"/>
    <lineage>
        <taxon>Bacteria</taxon>
        <taxon>Pseudomonadati</taxon>
        <taxon>Pseudomonadota</taxon>
        <taxon>Alphaproteobacteria</taxon>
        <taxon>Sphingomonadales</taxon>
        <taxon>Sphingomonadaceae</taxon>
        <taxon>Sphingomonas</taxon>
    </lineage>
</organism>
<dbReference type="PROSITE" id="PS50104">
    <property type="entry name" value="TIR"/>
    <property type="match status" value="1"/>
</dbReference>
<dbReference type="SMART" id="SM00240">
    <property type="entry name" value="FHA"/>
    <property type="match status" value="1"/>
</dbReference>
<dbReference type="Proteomes" id="UP000274661">
    <property type="component" value="Unassembled WGS sequence"/>
</dbReference>
<feature type="domain" description="TIR" evidence="2">
    <location>
        <begin position="2"/>
        <end position="130"/>
    </location>
</feature>
<dbReference type="PROSITE" id="PS50006">
    <property type="entry name" value="FHA_DOMAIN"/>
    <property type="match status" value="1"/>
</dbReference>
<sequence length="328" mass="36659">MPGSDVFISYTREDRDVARLFAESFEQEGFSVWWDAVLHSGETFDEVIETALKAAKAVVVLWSPRSVASRWVRAEATLADRRRTLAPVIIEECDRPIIFELTHTTDLSHWEGEVTDRTWRGFVRDLHRLVDQAPAGGAPAASEPVGLRAAAARRAERAADVVPLRHPAPARAAFAQPVARFAPVRAAAPQPARSTWGARNALADIDEGEHTQTFTRPETFAELEDEQFHCLEMMVGERMEKRFVVSPLGLRIGRSAPADIILQDNRVSRQHCRIELADDRLRVRDLGSTNGTYIDGYRIEGEAMLAVGSVLRIGSVCFRHEVRNQDEV</sequence>
<evidence type="ECO:0000259" key="1">
    <source>
        <dbReference type="PROSITE" id="PS50006"/>
    </source>
</evidence>
<dbReference type="Gene3D" id="2.60.200.20">
    <property type="match status" value="1"/>
</dbReference>
<gene>
    <name evidence="3" type="ORF">HMF7854_13425</name>
</gene>
<feature type="domain" description="FHA" evidence="1">
    <location>
        <begin position="250"/>
        <end position="299"/>
    </location>
</feature>
<dbReference type="InterPro" id="IPR008984">
    <property type="entry name" value="SMAD_FHA_dom_sf"/>
</dbReference>
<accession>A0A3R9YK70</accession>
<dbReference type="InterPro" id="IPR050923">
    <property type="entry name" value="Cell_Proc_Reg/RNA_Proc"/>
</dbReference>
<keyword evidence="4" id="KW-1185">Reference proteome</keyword>
<dbReference type="Gene3D" id="3.40.50.10140">
    <property type="entry name" value="Toll/interleukin-1 receptor homology (TIR) domain"/>
    <property type="match status" value="1"/>
</dbReference>
<dbReference type="AlphaFoldDB" id="A0A3R9YK70"/>
<dbReference type="InterPro" id="IPR000157">
    <property type="entry name" value="TIR_dom"/>
</dbReference>
<comment type="caution">
    <text evidence="3">The sequence shown here is derived from an EMBL/GenBank/DDBJ whole genome shotgun (WGS) entry which is preliminary data.</text>
</comment>
<evidence type="ECO:0000313" key="4">
    <source>
        <dbReference type="Proteomes" id="UP000274661"/>
    </source>
</evidence>
<name>A0A3R9YK70_9SPHN</name>
<dbReference type="InterPro" id="IPR000253">
    <property type="entry name" value="FHA_dom"/>
</dbReference>
<dbReference type="InterPro" id="IPR035897">
    <property type="entry name" value="Toll_tir_struct_dom_sf"/>
</dbReference>